<feature type="compositionally biased region" description="Basic and acidic residues" evidence="1">
    <location>
        <begin position="463"/>
        <end position="490"/>
    </location>
</feature>
<dbReference type="OMA" id="YSECMES"/>
<feature type="region of interest" description="Disordered" evidence="1">
    <location>
        <begin position="257"/>
        <end position="286"/>
    </location>
</feature>
<protein>
    <submittedName>
        <fullName evidence="2">Uncharacterized protein</fullName>
    </submittedName>
</protein>
<dbReference type="Proteomes" id="UP000553632">
    <property type="component" value="Unassembled WGS sequence"/>
</dbReference>
<evidence type="ECO:0000313" key="3">
    <source>
        <dbReference type="Proteomes" id="UP000553632"/>
    </source>
</evidence>
<gene>
    <name evidence="2" type="ORF">FOZ63_025754</name>
</gene>
<feature type="region of interest" description="Disordered" evidence="1">
    <location>
        <begin position="563"/>
        <end position="699"/>
    </location>
</feature>
<feature type="compositionally biased region" description="Basic and acidic residues" evidence="1">
    <location>
        <begin position="502"/>
        <end position="523"/>
    </location>
</feature>
<dbReference type="EMBL" id="JABANO010005536">
    <property type="protein sequence ID" value="KAF4753342.1"/>
    <property type="molecule type" value="Genomic_DNA"/>
</dbReference>
<feature type="compositionally biased region" description="Basic and acidic residues" evidence="1">
    <location>
        <begin position="322"/>
        <end position="339"/>
    </location>
</feature>
<proteinExistence type="predicted"/>
<organism evidence="2 3">
    <name type="scientific">Perkinsus olseni</name>
    <name type="common">Perkinsus atlanticus</name>
    <dbReference type="NCBI Taxonomy" id="32597"/>
    <lineage>
        <taxon>Eukaryota</taxon>
        <taxon>Sar</taxon>
        <taxon>Alveolata</taxon>
        <taxon>Perkinsozoa</taxon>
        <taxon>Perkinsea</taxon>
        <taxon>Perkinsida</taxon>
        <taxon>Perkinsidae</taxon>
        <taxon>Perkinsus</taxon>
    </lineage>
</organism>
<feature type="compositionally biased region" description="Basic and acidic residues" evidence="1">
    <location>
        <begin position="829"/>
        <end position="839"/>
    </location>
</feature>
<dbReference type="AlphaFoldDB" id="A0A7J6U894"/>
<reference evidence="2 3" key="1">
    <citation type="submission" date="2020-04" db="EMBL/GenBank/DDBJ databases">
        <title>Perkinsus olseni comparative genomics.</title>
        <authorList>
            <person name="Bogema D.R."/>
        </authorList>
    </citation>
    <scope>NUCLEOTIDE SEQUENCE [LARGE SCALE GENOMIC DNA]</scope>
    <source>
        <strain evidence="2 3">ATCC PRA-207</strain>
    </source>
</reference>
<keyword evidence="3" id="KW-1185">Reference proteome</keyword>
<feature type="compositionally biased region" description="Low complexity" evidence="1">
    <location>
        <begin position="636"/>
        <end position="650"/>
    </location>
</feature>
<accession>A0A7J6U894</accession>
<feature type="compositionally biased region" description="Polar residues" evidence="1">
    <location>
        <begin position="843"/>
        <end position="856"/>
    </location>
</feature>
<feature type="region of interest" description="Disordered" evidence="1">
    <location>
        <begin position="910"/>
        <end position="935"/>
    </location>
</feature>
<feature type="region of interest" description="Disordered" evidence="1">
    <location>
        <begin position="303"/>
        <end position="358"/>
    </location>
</feature>
<feature type="region of interest" description="Disordered" evidence="1">
    <location>
        <begin position="711"/>
        <end position="782"/>
    </location>
</feature>
<feature type="compositionally biased region" description="Polar residues" evidence="1">
    <location>
        <begin position="257"/>
        <end position="266"/>
    </location>
</feature>
<sequence length="952" mass="103555">MAKPPLESNPPSSRSPGSRFWLSTAAAPLTKHTKMATPTRSISVAYSECMESTKPRVTVNEALGPIPFEASRQQEPLLSSSQSTRGVTVQYPVERRYNNSDEENIRWMDNVDQRGLSPKDNYSSVQVRPTFREADIISTPLWVSSDGVNHSLAARTRPTAHINFDEAAFDRYFRNFKESKGANMYYTAESGAYRPPGTSPPESMEDRTTHLIPQVSLAPTPSVESVATDTPAYSVSLRQPDMVDRATSPIRWPRNTRTAGVASTQAPRVGTRKGGTATGTCGTKRLSGTISTRHLCGNKRNQRDAGALESGGCRDAALEGGRGVEGRSPRKGPARHDDPLELEVDQTPPSVHLSEDEVDASIDSSAASISNTITPDSPPPVLPLVEVEHLVVSVLERCLEDANTPRGHYSPANRDGDVEHHVADKAGVARAISPHPGGRSRSRPVKRSSTTRSKRRSTSAKDGAADKEMEIRQRRASSMRETKEERERRLKLVHRAPPTPVRVERQDPTEDNEVRKDRPKHGMEGWYSSRRARSLVRERAREGVLMHAREETIAALAKIESVARRREERQKRRVPSHIVPRRASTTSRGDNPSVDGPRHTPARSDTSSRRMISAGHSDDGSPLPPTGLSLRLEEISASLARSAVSTARSSASKKERNRSAQKKLSSGISTAEAADEESNSSPPHGPTDSGSTASVHDRILAEVEMLSLACSLRPGGPGVQEDTPERDGGMRPPSRGAESWRPLGKTGWITPEEAAGESPGRPQQGHHLPPAAFRPPSRGGSYLHYEQRASSSYLDDGRATSWEALEPREGSIVSTLSDLLTDGDAGYEPIDRGLQDRDAPTPSRGQTADHSASRSSSIEIIGCESVVSIDVDISPGAAEPLLGHSTEYTGIDGMSDVLVDEVQERAEELGDNIDSSNYDEGPRDRSPSLTSQRRSLTPAINELIAEFLADCE</sequence>
<evidence type="ECO:0000313" key="2">
    <source>
        <dbReference type="EMBL" id="KAF4753342.1"/>
    </source>
</evidence>
<comment type="caution">
    <text evidence="2">The sequence shown here is derived from an EMBL/GenBank/DDBJ whole genome shotgun (WGS) entry which is preliminary data.</text>
</comment>
<feature type="region of interest" description="Disordered" evidence="1">
    <location>
        <begin position="429"/>
        <end position="525"/>
    </location>
</feature>
<name>A0A7J6U894_PEROL</name>
<evidence type="ECO:0000256" key="1">
    <source>
        <dbReference type="SAM" id="MobiDB-lite"/>
    </source>
</evidence>
<feature type="region of interest" description="Disordered" evidence="1">
    <location>
        <begin position="815"/>
        <end position="856"/>
    </location>
</feature>